<evidence type="ECO:0000313" key="2">
    <source>
        <dbReference type="Proteomes" id="UP001246244"/>
    </source>
</evidence>
<keyword evidence="2" id="KW-1185">Reference proteome</keyword>
<dbReference type="RefSeq" id="WP_310575901.1">
    <property type="nucleotide sequence ID" value="NZ_JAVKPK010000030.1"/>
</dbReference>
<name>A0ABU2D1L7_9EURY</name>
<organism evidence="1 2">
    <name type="scientific">Methanosarcina baikalica</name>
    <dbReference type="NCBI Taxonomy" id="3073890"/>
    <lineage>
        <taxon>Archaea</taxon>
        <taxon>Methanobacteriati</taxon>
        <taxon>Methanobacteriota</taxon>
        <taxon>Stenosarchaea group</taxon>
        <taxon>Methanomicrobia</taxon>
        <taxon>Methanosarcinales</taxon>
        <taxon>Methanosarcinaceae</taxon>
        <taxon>Methanosarcina</taxon>
    </lineage>
</organism>
<accession>A0ABU2D1L7</accession>
<sequence length="47" mass="5500">MAVNLRGRFIFRKVKERAFLKSEEESLLRKKIDKFVRDSAVCKLVGS</sequence>
<evidence type="ECO:0000313" key="1">
    <source>
        <dbReference type="EMBL" id="MDR7665875.1"/>
    </source>
</evidence>
<gene>
    <name evidence="1" type="ORF">RG963_08840</name>
</gene>
<proteinExistence type="predicted"/>
<comment type="caution">
    <text evidence="1">The sequence shown here is derived from an EMBL/GenBank/DDBJ whole genome shotgun (WGS) entry which is preliminary data.</text>
</comment>
<evidence type="ECO:0008006" key="3">
    <source>
        <dbReference type="Google" id="ProtNLM"/>
    </source>
</evidence>
<dbReference type="EMBL" id="JAVKPK010000030">
    <property type="protein sequence ID" value="MDR7665875.1"/>
    <property type="molecule type" value="Genomic_DNA"/>
</dbReference>
<protein>
    <recommendedName>
        <fullName evidence="3">Mobile element protein</fullName>
    </recommendedName>
</protein>
<dbReference type="Proteomes" id="UP001246244">
    <property type="component" value="Unassembled WGS sequence"/>
</dbReference>
<reference evidence="2" key="1">
    <citation type="submission" date="2023-07" db="EMBL/GenBank/DDBJ databases">
        <title>Whole-genome sequencing of a new Methanosarcina sp. Z-7115.</title>
        <authorList>
            <person name="Zhilina T.N."/>
            <person name="Merkel A.Y."/>
        </authorList>
    </citation>
    <scope>NUCLEOTIDE SEQUENCE [LARGE SCALE GENOMIC DNA]</scope>
    <source>
        <strain evidence="2">Z-7115</strain>
    </source>
</reference>